<dbReference type="FunCoup" id="A0A059DIB2">
    <property type="interactions" value="896"/>
</dbReference>
<proteinExistence type="predicted"/>
<dbReference type="KEGG" id="egr:104447029"/>
<keyword evidence="2 5" id="KW-0812">Transmembrane</keyword>
<dbReference type="InParanoid" id="A0A059DIB2"/>
<dbReference type="InterPro" id="IPR004864">
    <property type="entry name" value="LEA_2"/>
</dbReference>
<dbReference type="InterPro" id="IPR044839">
    <property type="entry name" value="NDR1-like"/>
</dbReference>
<dbReference type="OMA" id="CSHHKSK"/>
<dbReference type="EMBL" id="KK198753">
    <property type="protein sequence ID" value="KCW90468.1"/>
    <property type="molecule type" value="Genomic_DNA"/>
</dbReference>
<comment type="subcellular location">
    <subcellularLocation>
        <location evidence="1">Membrane</location>
        <topology evidence="1">Single-pass membrane protein</topology>
    </subcellularLocation>
</comment>
<evidence type="ECO:0000256" key="1">
    <source>
        <dbReference type="ARBA" id="ARBA00004167"/>
    </source>
</evidence>
<dbReference type="Pfam" id="PF03168">
    <property type="entry name" value="LEA_2"/>
    <property type="match status" value="1"/>
</dbReference>
<feature type="domain" description="Late embryogenesis abundant protein LEA-2 subgroup" evidence="6">
    <location>
        <begin position="79"/>
        <end position="179"/>
    </location>
</feature>
<keyword evidence="3 5" id="KW-1133">Transmembrane helix</keyword>
<dbReference type="OrthoDB" id="1426517at2759"/>
<evidence type="ECO:0000256" key="5">
    <source>
        <dbReference type="SAM" id="Phobius"/>
    </source>
</evidence>
<gene>
    <name evidence="7" type="ORF">EUGRSUZ_A02596</name>
</gene>
<evidence type="ECO:0000313" key="7">
    <source>
        <dbReference type="EMBL" id="KCW90468.1"/>
    </source>
</evidence>
<organism evidence="7">
    <name type="scientific">Eucalyptus grandis</name>
    <name type="common">Flooded gum</name>
    <dbReference type="NCBI Taxonomy" id="71139"/>
    <lineage>
        <taxon>Eukaryota</taxon>
        <taxon>Viridiplantae</taxon>
        <taxon>Streptophyta</taxon>
        <taxon>Embryophyta</taxon>
        <taxon>Tracheophyta</taxon>
        <taxon>Spermatophyta</taxon>
        <taxon>Magnoliopsida</taxon>
        <taxon>eudicotyledons</taxon>
        <taxon>Gunneridae</taxon>
        <taxon>Pentapetalae</taxon>
        <taxon>rosids</taxon>
        <taxon>malvids</taxon>
        <taxon>Myrtales</taxon>
        <taxon>Myrtaceae</taxon>
        <taxon>Myrtoideae</taxon>
        <taxon>Eucalypteae</taxon>
        <taxon>Eucalyptus</taxon>
    </lineage>
</organism>
<reference evidence="7" key="1">
    <citation type="submission" date="2013-07" db="EMBL/GenBank/DDBJ databases">
        <title>The genome of Eucalyptus grandis.</title>
        <authorList>
            <person name="Schmutz J."/>
            <person name="Hayes R."/>
            <person name="Myburg A."/>
            <person name="Tuskan G."/>
            <person name="Grattapaglia D."/>
            <person name="Rokhsar D.S."/>
        </authorList>
    </citation>
    <scope>NUCLEOTIDE SEQUENCE</scope>
    <source>
        <tissue evidence="7">Leaf extractions</tissue>
    </source>
</reference>
<evidence type="ECO:0000256" key="4">
    <source>
        <dbReference type="ARBA" id="ARBA00023136"/>
    </source>
</evidence>
<evidence type="ECO:0000259" key="6">
    <source>
        <dbReference type="Pfam" id="PF03168"/>
    </source>
</evidence>
<protein>
    <recommendedName>
        <fullName evidence="6">Late embryogenesis abundant protein LEA-2 subgroup domain-containing protein</fullName>
    </recommendedName>
</protein>
<dbReference type="STRING" id="71139.A0A059DIB2"/>
<dbReference type="PANTHER" id="PTHR31415:SF51">
    <property type="entry name" value="LATE EMBRYOGENESIS ABUNDANT (LEA) HYDROXYPROLINE-RICH GLYCOPROTEIN FAMILY"/>
    <property type="match status" value="1"/>
</dbReference>
<dbReference type="PANTHER" id="PTHR31415">
    <property type="entry name" value="OS05G0367900 PROTEIN"/>
    <property type="match status" value="1"/>
</dbReference>
<sequence length="211" mass="23979">MSVKGGGCGKHESKWRRRGKRIFVGLLIFNFILLLTFLLAWAIIQPHKPRFVLQDVTVYTFNASVPSLLTINFQVTIYSRNPNDKLGIYYDRLDTYATYHSQQITYRSQIQPSYQGHKEVDVWSPLVYGTDVPVAPYNSLALAQDQSSGAVSLLIKMDGRVRWKLGTFITGRYHLYVKCPAFITFGSKMNGITVGENAVKYQLVQRCSVDV</sequence>
<dbReference type="GO" id="GO:0009506">
    <property type="term" value="C:plasmodesma"/>
    <property type="evidence" value="ECO:0000318"/>
    <property type="project" value="GO_Central"/>
</dbReference>
<dbReference type="eggNOG" id="ENOG502QSD7">
    <property type="taxonomic scope" value="Eukaryota"/>
</dbReference>
<name>A0A059DIB2_EUCGR</name>
<evidence type="ECO:0000256" key="2">
    <source>
        <dbReference type="ARBA" id="ARBA00022692"/>
    </source>
</evidence>
<feature type="transmembrane region" description="Helical" evidence="5">
    <location>
        <begin position="21"/>
        <end position="44"/>
    </location>
</feature>
<accession>A0A059DIB2</accession>
<keyword evidence="4 5" id="KW-0472">Membrane</keyword>
<dbReference type="GO" id="GO:0098542">
    <property type="term" value="P:defense response to other organism"/>
    <property type="evidence" value="ECO:0007669"/>
    <property type="project" value="InterPro"/>
</dbReference>
<dbReference type="Gramene" id="KCW90468">
    <property type="protein sequence ID" value="KCW90468"/>
    <property type="gene ID" value="EUGRSUZ_A02596"/>
</dbReference>
<dbReference type="GO" id="GO:0005886">
    <property type="term" value="C:plasma membrane"/>
    <property type="evidence" value="ECO:0000318"/>
    <property type="project" value="GO_Central"/>
</dbReference>
<dbReference type="AlphaFoldDB" id="A0A059DIB2"/>
<evidence type="ECO:0000256" key="3">
    <source>
        <dbReference type="ARBA" id="ARBA00022989"/>
    </source>
</evidence>